<dbReference type="EMBL" id="MHNY01000053">
    <property type="protein sequence ID" value="OGZ53651.1"/>
    <property type="molecule type" value="Genomic_DNA"/>
</dbReference>
<protein>
    <submittedName>
        <fullName evidence="1">Uncharacterized protein</fullName>
    </submittedName>
</protein>
<reference evidence="1 2" key="1">
    <citation type="journal article" date="2016" name="Nat. Commun.">
        <title>Thousands of microbial genomes shed light on interconnected biogeochemical processes in an aquifer system.</title>
        <authorList>
            <person name="Anantharaman K."/>
            <person name="Brown C.T."/>
            <person name="Hug L.A."/>
            <person name="Sharon I."/>
            <person name="Castelle C.J."/>
            <person name="Probst A.J."/>
            <person name="Thomas B.C."/>
            <person name="Singh A."/>
            <person name="Wilkins M.J."/>
            <person name="Karaoz U."/>
            <person name="Brodie E.L."/>
            <person name="Williams K.H."/>
            <person name="Hubbard S.S."/>
            <person name="Banfield J.F."/>
        </authorList>
    </citation>
    <scope>NUCLEOTIDE SEQUENCE [LARGE SCALE GENOMIC DNA]</scope>
</reference>
<accession>A0A1G2GUM0</accession>
<sequence>MFIAFKASSADFNTLASKQGRPLEIWVMSLPLDGVVMRAQKRAFAAHARCFIASGTYFCHGGFITDFYYPRNSDIKEGWTSL</sequence>
<dbReference type="AlphaFoldDB" id="A0A1G2GUM0"/>
<evidence type="ECO:0000313" key="1">
    <source>
        <dbReference type="EMBL" id="OGZ53651.1"/>
    </source>
</evidence>
<organism evidence="1 2">
    <name type="scientific">Candidatus Ryanbacteria bacterium RIFCSPLOWO2_02_FULL_45_11c</name>
    <dbReference type="NCBI Taxonomy" id="1802128"/>
    <lineage>
        <taxon>Bacteria</taxon>
        <taxon>Candidatus Ryaniibacteriota</taxon>
    </lineage>
</organism>
<proteinExistence type="predicted"/>
<gene>
    <name evidence="1" type="ORF">A3H64_01765</name>
</gene>
<dbReference type="Proteomes" id="UP000178186">
    <property type="component" value="Unassembled WGS sequence"/>
</dbReference>
<evidence type="ECO:0000313" key="2">
    <source>
        <dbReference type="Proteomes" id="UP000178186"/>
    </source>
</evidence>
<dbReference type="STRING" id="1802128.A3H64_01765"/>
<comment type="caution">
    <text evidence="1">The sequence shown here is derived from an EMBL/GenBank/DDBJ whole genome shotgun (WGS) entry which is preliminary data.</text>
</comment>
<name>A0A1G2GUM0_9BACT</name>